<dbReference type="PANTHER" id="PTHR43130:SF11">
    <property type="entry name" value="TRANSCRIPTIONAL REGULATORY PROTEIN"/>
    <property type="match status" value="1"/>
</dbReference>
<dbReference type="SMART" id="SM00342">
    <property type="entry name" value="HTH_ARAC"/>
    <property type="match status" value="1"/>
</dbReference>
<evidence type="ECO:0000259" key="3">
    <source>
        <dbReference type="PROSITE" id="PS01124"/>
    </source>
</evidence>
<dbReference type="InterPro" id="IPR052158">
    <property type="entry name" value="INH-QAR"/>
</dbReference>
<dbReference type="RefSeq" id="WP_062083549.1">
    <property type="nucleotide sequence ID" value="NZ_FCOK02000006.1"/>
</dbReference>
<evidence type="ECO:0000313" key="5">
    <source>
        <dbReference type="Proteomes" id="UP000054683"/>
    </source>
</evidence>
<dbReference type="InterPro" id="IPR018060">
    <property type="entry name" value="HTH_AraC"/>
</dbReference>
<dbReference type="GO" id="GO:0003700">
    <property type="term" value="F:DNA-binding transcription factor activity"/>
    <property type="evidence" value="ECO:0007669"/>
    <property type="project" value="InterPro"/>
</dbReference>
<proteinExistence type="predicted"/>
<protein>
    <submittedName>
        <fullName evidence="4">AraC family transcriptional regulator</fullName>
    </submittedName>
</protein>
<accession>A0A158FMX1</accession>
<dbReference type="SUPFAM" id="SSF52317">
    <property type="entry name" value="Class I glutamine amidotransferase-like"/>
    <property type="match status" value="1"/>
</dbReference>
<dbReference type="PANTHER" id="PTHR43130">
    <property type="entry name" value="ARAC-FAMILY TRANSCRIPTIONAL REGULATOR"/>
    <property type="match status" value="1"/>
</dbReference>
<keyword evidence="1" id="KW-0805">Transcription regulation</keyword>
<dbReference type="Gene3D" id="1.10.10.60">
    <property type="entry name" value="Homeodomain-like"/>
    <property type="match status" value="1"/>
</dbReference>
<dbReference type="GO" id="GO:0043565">
    <property type="term" value="F:sequence-specific DNA binding"/>
    <property type="evidence" value="ECO:0007669"/>
    <property type="project" value="InterPro"/>
</dbReference>
<evidence type="ECO:0000256" key="2">
    <source>
        <dbReference type="ARBA" id="ARBA00023163"/>
    </source>
</evidence>
<keyword evidence="2" id="KW-0804">Transcription</keyword>
<feature type="domain" description="HTH araC/xylS-type" evidence="3">
    <location>
        <begin position="222"/>
        <end position="320"/>
    </location>
</feature>
<name>A0A158FMX1_9BURK</name>
<dbReference type="InterPro" id="IPR009057">
    <property type="entry name" value="Homeodomain-like_sf"/>
</dbReference>
<dbReference type="Pfam" id="PF12833">
    <property type="entry name" value="HTH_18"/>
    <property type="match status" value="1"/>
</dbReference>
<dbReference type="EMBL" id="FCOK02000006">
    <property type="protein sequence ID" value="SAL21152.1"/>
    <property type="molecule type" value="Genomic_DNA"/>
</dbReference>
<dbReference type="OrthoDB" id="9803764at2"/>
<dbReference type="Pfam" id="PF01965">
    <property type="entry name" value="DJ-1_PfpI"/>
    <property type="match status" value="1"/>
</dbReference>
<gene>
    <name evidence="4" type="ORF">AWB69_01395</name>
</gene>
<organism evidence="4 5">
    <name type="scientific">Caballeronia udeis</name>
    <dbReference type="NCBI Taxonomy" id="1232866"/>
    <lineage>
        <taxon>Bacteria</taxon>
        <taxon>Pseudomonadati</taxon>
        <taxon>Pseudomonadota</taxon>
        <taxon>Betaproteobacteria</taxon>
        <taxon>Burkholderiales</taxon>
        <taxon>Burkholderiaceae</taxon>
        <taxon>Caballeronia</taxon>
    </lineage>
</organism>
<dbReference type="Proteomes" id="UP000054683">
    <property type="component" value="Unassembled WGS sequence"/>
</dbReference>
<dbReference type="Gene3D" id="3.40.50.880">
    <property type="match status" value="1"/>
</dbReference>
<dbReference type="SUPFAM" id="SSF46689">
    <property type="entry name" value="Homeodomain-like"/>
    <property type="match status" value="1"/>
</dbReference>
<reference evidence="4 5" key="1">
    <citation type="submission" date="2016-01" db="EMBL/GenBank/DDBJ databases">
        <authorList>
            <person name="Oliw E.H."/>
        </authorList>
    </citation>
    <scope>NUCLEOTIDE SEQUENCE [LARGE SCALE GENOMIC DNA]</scope>
    <source>
        <strain evidence="4">LMG 27134</strain>
    </source>
</reference>
<dbReference type="PROSITE" id="PS01124">
    <property type="entry name" value="HTH_ARAC_FAMILY_2"/>
    <property type="match status" value="1"/>
</dbReference>
<dbReference type="InterPro" id="IPR002818">
    <property type="entry name" value="DJ-1/PfpI"/>
</dbReference>
<sequence length="325" mass="35465">MRLTVLALDGVFDTGLCAVLDALNTAKELAAAQQSGTGPHFEIDVIGMRRDVRTALGLRVPVKPVSAMERPDWLVMPALGIKVPEQLASTFARRDVIDAMALLRQSHADGVKIAAACKATFVLAESGLLNGQEATTTWWLAPLFRQRYPEVQLDSSRMLVPSGDFTTAGAAMGHLDLALWLLNQASPDLASVVASYLLVDARPSQAPYMIPDHLARADPLVERFERWARGRLAEGFSLDAAADALATGTRTLQRRIEAVLGKSPLSYFQDLRVERAVHLLRTSRLDIEAIATEVGYADGATLRALLRRRLGRGVRELRGEKANHI</sequence>
<dbReference type="InterPro" id="IPR029062">
    <property type="entry name" value="Class_I_gatase-like"/>
</dbReference>
<evidence type="ECO:0000313" key="4">
    <source>
        <dbReference type="EMBL" id="SAL21152.1"/>
    </source>
</evidence>
<evidence type="ECO:0000256" key="1">
    <source>
        <dbReference type="ARBA" id="ARBA00023015"/>
    </source>
</evidence>
<dbReference type="AlphaFoldDB" id="A0A158FMX1"/>